<dbReference type="NCBIfam" id="TIGR03891">
    <property type="entry name" value="thiopep_ocin"/>
    <property type="match status" value="1"/>
</dbReference>
<gene>
    <name evidence="3" type="ORF">BIV57_11270</name>
</gene>
<comment type="caution">
    <text evidence="3">The sequence shown here is derived from an EMBL/GenBank/DDBJ whole genome shotgun (WGS) entry which is preliminary data.</text>
</comment>
<name>A0A1J7BV93_9ACTN</name>
<accession>A0A1J7BV93</accession>
<evidence type="ECO:0000313" key="4">
    <source>
        <dbReference type="Proteomes" id="UP000243342"/>
    </source>
</evidence>
<protein>
    <recommendedName>
        <fullName evidence="5">Lantibiotic dehydratase</fullName>
    </recommendedName>
</protein>
<dbReference type="InterPro" id="IPR006827">
    <property type="entry name" value="Lant_deHydtase_N"/>
</dbReference>
<sequence length="1022" mass="109263">MYRVVDAGMLRAAAASGGTQSWPTVAERSQDAAPANWRNWLRQEWRPDLAEAVEVASADLAAAVEGALSGRITSPQRVRRTVEAVRNYRLRSAGRATPFGMFAGIAPMRLERHTQVVWGGRHRAAAAPDPRWLAEIEAVLLRQPASLARTSVAVNDLVVERNGWIELPGGGGAAALGSDRWQCRRIRLTDPVRRVLEAASPPITVAVLLGQLGAQFRTVPGGVLARLVTDLIDQGVLLTDLETPMHVTDVLAHLRAHPATAAANEKVEGELEELASMMADYPSAATPSARRALRERAAIRMGALGPPARPLAVDVHLDAAVSLPPSVRAEAAIAAEALVRLSARPHGRPEWRAWHRAFLERYSSGALVPVIEAVDSAIGVGYPAGYRGAARPAPPPLGERDHLLLRWAQSAVLEGRELTLADRDIEQLAAAAGAARGPVAPHTELRFAVAAATPQAVDRGAFLLLLAGVSRAAGTTLGRFLSLLDPAARQSAVDALSGLPPMTEGAVIAQLSCPPLAPRVRHLGRSVEVFPPLPVGEHPAAGGGFRLRDLAVTATADQLWLVDLSTGRTVEPLMLNAIEHRLSVHPMARFLCELPTALAARPLPFQWGAAEQLSVLPRVRYRRTVLAPARWMMAAGELPERHVSFADWSAGFAALRRARRIPRWVHLGPDDTLIRLDLDEPAHRAVLRTHLDRHNAAVLHEAPDADAFGWIGGRVHEIVLPLASTAPPQPSPPHLRAGSQQSALRPVHLPGTSPWLCAQLRAHPDQHTAILMRLPKLWECWPGGPPAAWFLRYCHPGPHLRLRIPLPEPDDFGPAARRLALWAEQLREAGLLASLSLASYAPETGRYGQGAALAAAEHAFAADSAAALVQLASCASAHGPDRTALAAASLLNLAAAFTGSPTTARAWMLKQPARPPAPAPTARVRGEALRLADASTGATGLAGLPSGAELADSWKQRATAIAAYRRALPADGPNPDLVLSSLMHLHHARMIGLDPDSERTVRHLARAAALSHTVRARARDGH</sequence>
<dbReference type="Proteomes" id="UP000243342">
    <property type="component" value="Unassembled WGS sequence"/>
</dbReference>
<dbReference type="InterPro" id="IPR023809">
    <property type="entry name" value="Thiopep_bacteriocin_synth_dom"/>
</dbReference>
<feature type="domain" description="Lantibiotic dehydratase N-terminal" evidence="1">
    <location>
        <begin position="46"/>
        <end position="687"/>
    </location>
</feature>
<dbReference type="Pfam" id="PF04738">
    <property type="entry name" value="Lant_dehydr_N"/>
    <property type="match status" value="1"/>
</dbReference>
<evidence type="ECO:0008006" key="5">
    <source>
        <dbReference type="Google" id="ProtNLM"/>
    </source>
</evidence>
<dbReference type="STRING" id="1428644.BIV57_11270"/>
<dbReference type="AlphaFoldDB" id="A0A1J7BV93"/>
<organism evidence="3 4">
    <name type="scientific">Mangrovactinospora gilvigrisea</name>
    <dbReference type="NCBI Taxonomy" id="1428644"/>
    <lineage>
        <taxon>Bacteria</taxon>
        <taxon>Bacillati</taxon>
        <taxon>Actinomycetota</taxon>
        <taxon>Actinomycetes</taxon>
        <taxon>Kitasatosporales</taxon>
        <taxon>Streptomycetaceae</taxon>
        <taxon>Mangrovactinospora</taxon>
    </lineage>
</organism>
<evidence type="ECO:0000259" key="1">
    <source>
        <dbReference type="Pfam" id="PF04738"/>
    </source>
</evidence>
<dbReference type="EMBL" id="MLCF01000054">
    <property type="protein sequence ID" value="OIV37401.1"/>
    <property type="molecule type" value="Genomic_DNA"/>
</dbReference>
<keyword evidence="4" id="KW-1185">Reference proteome</keyword>
<reference evidence="3 4" key="1">
    <citation type="submission" date="2016-10" db="EMBL/GenBank/DDBJ databases">
        <title>Genome sequence of Streptomyces gilvigriseus MUSC 26.</title>
        <authorList>
            <person name="Lee L.-H."/>
            <person name="Ser H.-L."/>
        </authorList>
    </citation>
    <scope>NUCLEOTIDE SEQUENCE [LARGE SCALE GENOMIC DNA]</scope>
    <source>
        <strain evidence="3 4">MUSC 26</strain>
    </source>
</reference>
<evidence type="ECO:0000313" key="3">
    <source>
        <dbReference type="EMBL" id="OIV37401.1"/>
    </source>
</evidence>
<evidence type="ECO:0000259" key="2">
    <source>
        <dbReference type="Pfam" id="PF14028"/>
    </source>
</evidence>
<feature type="domain" description="Thiopeptide-type bacteriocin biosynthesis" evidence="2">
    <location>
        <begin position="755"/>
        <end position="1008"/>
    </location>
</feature>
<proteinExistence type="predicted"/>
<dbReference type="Pfam" id="PF14028">
    <property type="entry name" value="Lant_dehydr_C"/>
    <property type="match status" value="1"/>
</dbReference>